<reference evidence="2 3" key="1">
    <citation type="submission" date="2018-07" db="EMBL/GenBank/DDBJ databases">
        <title>High quality draft genome sequencing of Enterococcus faecium exhibiting probiotic potential isolated from mucus of freshwater fish.</title>
        <authorList>
            <person name="El-Jeni R."/>
            <person name="Ghedira K."/>
            <person name="Abdelhak S."/>
            <person name="El-Bour M."/>
            <person name="Bouhaouala-Zahar B."/>
        </authorList>
    </citation>
    <scope>NUCLEOTIDE SEQUENCE [LARGE SCALE GENOMIC DNA]</scope>
    <source>
        <strain evidence="2 3">R.A73</strain>
    </source>
</reference>
<comment type="caution">
    <text evidence="2">The sequence shown here is derived from an EMBL/GenBank/DDBJ whole genome shotgun (WGS) entry which is preliminary data.</text>
</comment>
<dbReference type="Proteomes" id="UP000448762">
    <property type="component" value="Unassembled WGS sequence"/>
</dbReference>
<feature type="transmembrane region" description="Helical" evidence="1">
    <location>
        <begin position="14"/>
        <end position="34"/>
    </location>
</feature>
<keyword evidence="1" id="KW-1133">Transmembrane helix</keyword>
<sequence>MGTFNAIIDILSKYAIVGGGLYAVWGAVVLGGALKDHNGPQMQSGIWQIVGGALIVAAAALFKTIV</sequence>
<dbReference type="EMBL" id="QOVC01000016">
    <property type="protein sequence ID" value="KAA0686068.1"/>
    <property type="molecule type" value="Genomic_DNA"/>
</dbReference>
<name>A0A4U4RMF0_ENTFC</name>
<proteinExistence type="predicted"/>
<evidence type="ECO:0000256" key="1">
    <source>
        <dbReference type="SAM" id="Phobius"/>
    </source>
</evidence>
<keyword evidence="1" id="KW-0472">Membrane</keyword>
<organism evidence="2 3">
    <name type="scientific">Enterococcus faecium</name>
    <name type="common">Streptococcus faecium</name>
    <dbReference type="NCBI Taxonomy" id="1352"/>
    <lineage>
        <taxon>Bacteria</taxon>
        <taxon>Bacillati</taxon>
        <taxon>Bacillota</taxon>
        <taxon>Bacilli</taxon>
        <taxon>Lactobacillales</taxon>
        <taxon>Enterococcaceae</taxon>
        <taxon>Enterococcus</taxon>
    </lineage>
</organism>
<accession>A0A4U4RMF0</accession>
<dbReference type="AlphaFoldDB" id="A0A4U4RMF0"/>
<evidence type="ECO:0000313" key="3">
    <source>
        <dbReference type="Proteomes" id="UP000448762"/>
    </source>
</evidence>
<evidence type="ECO:0000313" key="2">
    <source>
        <dbReference type="EMBL" id="KAA0686068.1"/>
    </source>
</evidence>
<dbReference type="RefSeq" id="WP_002332889.1">
    <property type="nucleotide sequence ID" value="NZ_BTRW01000021.1"/>
</dbReference>
<gene>
    <name evidence="2" type="ORF">DTX73_14435</name>
</gene>
<keyword evidence="1" id="KW-0812">Transmembrane</keyword>
<feature type="transmembrane region" description="Helical" evidence="1">
    <location>
        <begin position="46"/>
        <end position="65"/>
    </location>
</feature>
<protein>
    <submittedName>
        <fullName evidence="2">Uncharacterized protein</fullName>
    </submittedName>
</protein>